<evidence type="ECO:0008006" key="4">
    <source>
        <dbReference type="Google" id="ProtNLM"/>
    </source>
</evidence>
<dbReference type="EMBL" id="BAAALS010000013">
    <property type="protein sequence ID" value="GAA1756752.1"/>
    <property type="molecule type" value="Genomic_DNA"/>
</dbReference>
<keyword evidence="1" id="KW-0812">Transmembrane</keyword>
<keyword evidence="1" id="KW-1133">Transmembrane helix</keyword>
<protein>
    <recommendedName>
        <fullName evidence="4">PH domain-containing protein</fullName>
    </recommendedName>
</protein>
<organism evidence="2 3">
    <name type="scientific">Luedemannella helvata</name>
    <dbReference type="NCBI Taxonomy" id="349315"/>
    <lineage>
        <taxon>Bacteria</taxon>
        <taxon>Bacillati</taxon>
        <taxon>Actinomycetota</taxon>
        <taxon>Actinomycetes</taxon>
        <taxon>Micromonosporales</taxon>
        <taxon>Micromonosporaceae</taxon>
        <taxon>Luedemannella</taxon>
    </lineage>
</organism>
<gene>
    <name evidence="2" type="ORF">GCM10009681_29860</name>
</gene>
<evidence type="ECO:0000313" key="3">
    <source>
        <dbReference type="Proteomes" id="UP001500655"/>
    </source>
</evidence>
<dbReference type="Proteomes" id="UP001500655">
    <property type="component" value="Unassembled WGS sequence"/>
</dbReference>
<evidence type="ECO:0000313" key="2">
    <source>
        <dbReference type="EMBL" id="GAA1756752.1"/>
    </source>
</evidence>
<proteinExistence type="predicted"/>
<keyword evidence="3" id="KW-1185">Reference proteome</keyword>
<reference evidence="3" key="1">
    <citation type="journal article" date="2019" name="Int. J. Syst. Evol. Microbiol.">
        <title>The Global Catalogue of Microorganisms (GCM) 10K type strain sequencing project: providing services to taxonomists for standard genome sequencing and annotation.</title>
        <authorList>
            <consortium name="The Broad Institute Genomics Platform"/>
            <consortium name="The Broad Institute Genome Sequencing Center for Infectious Disease"/>
            <person name="Wu L."/>
            <person name="Ma J."/>
        </authorList>
    </citation>
    <scope>NUCLEOTIDE SEQUENCE [LARGE SCALE GENOMIC DNA]</scope>
    <source>
        <strain evidence="3">JCM 13249</strain>
    </source>
</reference>
<accession>A0ABP4WLV3</accession>
<dbReference type="RefSeq" id="WP_344081851.1">
    <property type="nucleotide sequence ID" value="NZ_BAAALS010000013.1"/>
</dbReference>
<feature type="transmembrane region" description="Helical" evidence="1">
    <location>
        <begin position="16"/>
        <end position="32"/>
    </location>
</feature>
<sequence>MTESDAGTVWRAPKPLRIFAIGAIVLFALLIAQVAMVWGFYATIGILLVLGVLFQVYWQLLRPRLVASDSGVDVVSDWHPVHLDWKEISRVETGNKGLTIIRADGSAVQSKVPHIAKPNADNSPTEQERVADYLTRRAAWARKSAGPKPRYEA</sequence>
<comment type="caution">
    <text evidence="2">The sequence shown here is derived from an EMBL/GenBank/DDBJ whole genome shotgun (WGS) entry which is preliminary data.</text>
</comment>
<feature type="transmembrane region" description="Helical" evidence="1">
    <location>
        <begin position="38"/>
        <end position="58"/>
    </location>
</feature>
<name>A0ABP4WLV3_9ACTN</name>
<keyword evidence="1" id="KW-0472">Membrane</keyword>
<evidence type="ECO:0000256" key="1">
    <source>
        <dbReference type="SAM" id="Phobius"/>
    </source>
</evidence>